<comment type="caution">
    <text evidence="2">The sequence shown here is derived from an EMBL/GenBank/DDBJ whole genome shotgun (WGS) entry which is preliminary data.</text>
</comment>
<evidence type="ECO:0000313" key="2">
    <source>
        <dbReference type="EMBL" id="CAI0542550.1"/>
    </source>
</evidence>
<gene>
    <name evidence="2" type="ORF">LITE_LOCUS42528</name>
</gene>
<proteinExistence type="predicted"/>
<reference evidence="2" key="1">
    <citation type="submission" date="2022-08" db="EMBL/GenBank/DDBJ databases">
        <authorList>
            <person name="Gutierrez-Valencia J."/>
        </authorList>
    </citation>
    <scope>NUCLEOTIDE SEQUENCE</scope>
</reference>
<protein>
    <submittedName>
        <fullName evidence="2">Uncharacterized protein</fullName>
    </submittedName>
</protein>
<name>A0AAV0QBR9_9ROSI</name>
<feature type="region of interest" description="Disordered" evidence="1">
    <location>
        <begin position="23"/>
        <end position="46"/>
    </location>
</feature>
<accession>A0AAV0QBR9</accession>
<dbReference type="AlphaFoldDB" id="A0AAV0QBR9"/>
<evidence type="ECO:0000313" key="3">
    <source>
        <dbReference type="Proteomes" id="UP001154282"/>
    </source>
</evidence>
<organism evidence="2 3">
    <name type="scientific">Linum tenue</name>
    <dbReference type="NCBI Taxonomy" id="586396"/>
    <lineage>
        <taxon>Eukaryota</taxon>
        <taxon>Viridiplantae</taxon>
        <taxon>Streptophyta</taxon>
        <taxon>Embryophyta</taxon>
        <taxon>Tracheophyta</taxon>
        <taxon>Spermatophyta</taxon>
        <taxon>Magnoliopsida</taxon>
        <taxon>eudicotyledons</taxon>
        <taxon>Gunneridae</taxon>
        <taxon>Pentapetalae</taxon>
        <taxon>rosids</taxon>
        <taxon>fabids</taxon>
        <taxon>Malpighiales</taxon>
        <taxon>Linaceae</taxon>
        <taxon>Linum</taxon>
    </lineage>
</organism>
<evidence type="ECO:0000256" key="1">
    <source>
        <dbReference type="SAM" id="MobiDB-lite"/>
    </source>
</evidence>
<dbReference type="Proteomes" id="UP001154282">
    <property type="component" value="Unassembled WGS sequence"/>
</dbReference>
<keyword evidence="3" id="KW-1185">Reference proteome</keyword>
<dbReference type="EMBL" id="CAMGYJ010000009">
    <property type="protein sequence ID" value="CAI0542550.1"/>
    <property type="molecule type" value="Genomic_DNA"/>
</dbReference>
<sequence length="46" mass="4912">MGWSRIGHLDRILAHHSVHVAATAPPRAQGPALRAGQILEPGGRHD</sequence>